<feature type="domain" description="RNA-binding S4" evidence="8">
    <location>
        <begin position="27"/>
        <end position="85"/>
    </location>
</feature>
<dbReference type="InterPro" id="IPR002942">
    <property type="entry name" value="S4_RNA-bd"/>
</dbReference>
<dbReference type="InterPro" id="IPR020094">
    <property type="entry name" value="TruA/RsuA/RluB/E/F_N"/>
</dbReference>
<dbReference type="SUPFAM" id="SSF55120">
    <property type="entry name" value="Pseudouridine synthase"/>
    <property type="match status" value="1"/>
</dbReference>
<evidence type="ECO:0000256" key="6">
    <source>
        <dbReference type="PROSITE-ProRule" id="PRU00182"/>
    </source>
</evidence>
<evidence type="ECO:0000313" key="9">
    <source>
        <dbReference type="EMBL" id="ABN60537.1"/>
    </source>
</evidence>
<evidence type="ECO:0000256" key="2">
    <source>
        <dbReference type="ARBA" id="ARBA00022884"/>
    </source>
</evidence>
<keyword evidence="2 6" id="KW-0694">RNA-binding</keyword>
<dbReference type="HOGENOM" id="CLU_024979_1_2_6"/>
<evidence type="ECO:0000256" key="5">
    <source>
        <dbReference type="ARBA" id="ARBA00037590"/>
    </source>
</evidence>
<dbReference type="Pfam" id="PF00849">
    <property type="entry name" value="PseudoU_synth_2"/>
    <property type="match status" value="1"/>
</dbReference>
<dbReference type="PROSITE" id="PS01149">
    <property type="entry name" value="PSI_RSU"/>
    <property type="match status" value="1"/>
</dbReference>
<dbReference type="CDD" id="cd00165">
    <property type="entry name" value="S4"/>
    <property type="match status" value="1"/>
</dbReference>
<dbReference type="KEGG" id="sbl:Sbal_1013"/>
<dbReference type="Gene3D" id="3.30.70.1560">
    <property type="entry name" value="Alpha-L RNA-binding motif"/>
    <property type="match status" value="1"/>
</dbReference>
<dbReference type="InterPro" id="IPR020103">
    <property type="entry name" value="PsdUridine_synth_cat_dom_sf"/>
</dbReference>
<dbReference type="GO" id="GO:0003723">
    <property type="term" value="F:RNA binding"/>
    <property type="evidence" value="ECO:0007669"/>
    <property type="project" value="UniProtKB-KW"/>
</dbReference>
<evidence type="ECO:0000259" key="8">
    <source>
        <dbReference type="SMART" id="SM00363"/>
    </source>
</evidence>
<organism evidence="9 10">
    <name type="scientific">Shewanella baltica (strain OS155 / ATCC BAA-1091)</name>
    <dbReference type="NCBI Taxonomy" id="325240"/>
    <lineage>
        <taxon>Bacteria</taxon>
        <taxon>Pseudomonadati</taxon>
        <taxon>Pseudomonadota</taxon>
        <taxon>Gammaproteobacteria</taxon>
        <taxon>Alteromonadales</taxon>
        <taxon>Shewanellaceae</taxon>
        <taxon>Shewanella</taxon>
    </lineage>
</organism>
<comment type="similarity">
    <text evidence="1 7">Belongs to the pseudouridine synthase RsuA family.</text>
</comment>
<dbReference type="FunFam" id="3.30.70.1560:FF:000001">
    <property type="entry name" value="Pseudouridine synthase"/>
    <property type="match status" value="1"/>
</dbReference>
<dbReference type="Gene3D" id="3.30.70.580">
    <property type="entry name" value="Pseudouridine synthase I, catalytic domain, N-terminal subdomain"/>
    <property type="match status" value="1"/>
</dbReference>
<reference evidence="9 10" key="1">
    <citation type="submission" date="2007-02" db="EMBL/GenBank/DDBJ databases">
        <title>Complete sequence of chromosome of Shewanella baltica OS155.</title>
        <authorList>
            <consortium name="US DOE Joint Genome Institute"/>
            <person name="Copeland A."/>
            <person name="Lucas S."/>
            <person name="Lapidus A."/>
            <person name="Barry K."/>
            <person name="Detter J.C."/>
            <person name="Glavina del Rio T."/>
            <person name="Hammon N."/>
            <person name="Israni S."/>
            <person name="Dalin E."/>
            <person name="Tice H."/>
            <person name="Pitluck S."/>
            <person name="Sims D.R."/>
            <person name="Brettin T."/>
            <person name="Bruce D."/>
            <person name="Han C."/>
            <person name="Tapia R."/>
            <person name="Brainard J."/>
            <person name="Schmutz J."/>
            <person name="Larimer F."/>
            <person name="Land M."/>
            <person name="Hauser L."/>
            <person name="Kyrpides N."/>
            <person name="Mikhailova N."/>
            <person name="Brettar I."/>
            <person name="Klappenbach J."/>
            <person name="Konstantinidis K."/>
            <person name="Rodrigues J."/>
            <person name="Tiedje J."/>
            <person name="Richardson P."/>
        </authorList>
    </citation>
    <scope>NUCLEOTIDE SEQUENCE [LARGE SCALE GENOMIC DNA]</scope>
    <source>
        <strain evidence="10">OS155 / ATCC BAA-1091</strain>
    </source>
</reference>
<accession>A3D1C4</accession>
<dbReference type="GO" id="GO:0000455">
    <property type="term" value="P:enzyme-directed rRNA pseudouridine synthesis"/>
    <property type="evidence" value="ECO:0007669"/>
    <property type="project" value="UniProtKB-ARBA"/>
</dbReference>
<dbReference type="InterPro" id="IPR018496">
    <property type="entry name" value="PsdUridine_synth_RsuA/RluB_CS"/>
</dbReference>
<dbReference type="GO" id="GO:0160136">
    <property type="term" value="F:16S rRNA pseudouridine(516) synthase activity"/>
    <property type="evidence" value="ECO:0007669"/>
    <property type="project" value="UniProtKB-EC"/>
</dbReference>
<dbReference type="EMBL" id="CP000563">
    <property type="protein sequence ID" value="ABN60537.1"/>
    <property type="molecule type" value="Genomic_DNA"/>
</dbReference>
<keyword evidence="10" id="KW-1185">Reference proteome</keyword>
<dbReference type="AlphaFoldDB" id="A3D1C4"/>
<proteinExistence type="inferred from homology"/>
<comment type="function">
    <text evidence="5">Responsible for synthesis of pseudouridine from uracil-516 in 16S ribosomal RNA.</text>
</comment>
<dbReference type="Gene3D" id="3.10.290.10">
    <property type="entry name" value="RNA-binding S4 domain"/>
    <property type="match status" value="1"/>
</dbReference>
<dbReference type="InterPro" id="IPR000748">
    <property type="entry name" value="PsdUridine_synth_RsuA/RluB/E/F"/>
</dbReference>
<dbReference type="InterPro" id="IPR036986">
    <property type="entry name" value="S4_RNA-bd_sf"/>
</dbReference>
<evidence type="ECO:0000256" key="7">
    <source>
        <dbReference type="RuleBase" id="RU003887"/>
    </source>
</evidence>
<protein>
    <recommendedName>
        <fullName evidence="7">Pseudouridine synthase</fullName>
        <ecNumber evidence="7">5.4.99.-</ecNumber>
    </recommendedName>
</protein>
<dbReference type="SUPFAM" id="SSF55174">
    <property type="entry name" value="Alpha-L RNA-binding motif"/>
    <property type="match status" value="1"/>
</dbReference>
<comment type="catalytic activity">
    <reaction evidence="4">
        <text>uridine(516) in 16S rRNA = pseudouridine(516) in 16S rRNA</text>
        <dbReference type="Rhea" id="RHEA:38867"/>
        <dbReference type="Rhea" id="RHEA-COMP:10089"/>
        <dbReference type="Rhea" id="RHEA-COMP:10090"/>
        <dbReference type="ChEBI" id="CHEBI:65314"/>
        <dbReference type="ChEBI" id="CHEBI:65315"/>
        <dbReference type="EC" id="5.4.99.19"/>
    </reaction>
</comment>
<dbReference type="EC" id="5.4.99.-" evidence="7"/>
<dbReference type="PROSITE" id="PS50889">
    <property type="entry name" value="S4"/>
    <property type="match status" value="1"/>
</dbReference>
<dbReference type="PANTHER" id="PTHR47683">
    <property type="entry name" value="PSEUDOURIDINE SYNTHASE FAMILY PROTEIN-RELATED"/>
    <property type="match status" value="1"/>
</dbReference>
<dbReference type="InterPro" id="IPR006145">
    <property type="entry name" value="PsdUridine_synth_RsuA/RluA"/>
</dbReference>
<dbReference type="NCBIfam" id="TIGR00093">
    <property type="entry name" value="pseudouridine synthase"/>
    <property type="match status" value="1"/>
</dbReference>
<dbReference type="CDD" id="cd02553">
    <property type="entry name" value="PseudoU_synth_RsuA"/>
    <property type="match status" value="1"/>
</dbReference>
<evidence type="ECO:0000256" key="1">
    <source>
        <dbReference type="ARBA" id="ARBA00008348"/>
    </source>
</evidence>
<dbReference type="Pfam" id="PF01479">
    <property type="entry name" value="S4"/>
    <property type="match status" value="1"/>
</dbReference>
<dbReference type="InterPro" id="IPR050343">
    <property type="entry name" value="RsuA_PseudoU_synthase"/>
</dbReference>
<dbReference type="InterPro" id="IPR042092">
    <property type="entry name" value="PsdUridine_s_RsuA/RluB/E/F_cat"/>
</dbReference>
<evidence type="ECO:0000256" key="3">
    <source>
        <dbReference type="ARBA" id="ARBA00023235"/>
    </source>
</evidence>
<dbReference type="STRING" id="325240.Sbal_1013"/>
<dbReference type="Proteomes" id="UP000001557">
    <property type="component" value="Chromosome"/>
</dbReference>
<name>A3D1C4_SHEB5</name>
<dbReference type="PANTHER" id="PTHR47683:SF4">
    <property type="entry name" value="PSEUDOURIDINE SYNTHASE"/>
    <property type="match status" value="1"/>
</dbReference>
<sequence>MSRTCILLEWLSHSYFVICGVMQSKRGRLDRYLCSQLHTHRKAVRELLLSGRVCVDGLIVKDMDRQVDEFSRIQLDEQILQANAPVYVMLHKPIGVVSATKDTQHKTVIDLLDCEARDELHIAGRLDLNSSGLLLLTNDSRWSDALMSPTHKVDKVYRVTLANPITEEYIAAFAEGMYFGFEDITTQPAKLVILADNVAEVTLHEGKYHQIKRMFGRFRNPVVGLHRLSIGDIVLDEKLAPGESRALTVAEVASIR</sequence>
<keyword evidence="3 7" id="KW-0413">Isomerase</keyword>
<evidence type="ECO:0000313" key="10">
    <source>
        <dbReference type="Proteomes" id="UP000001557"/>
    </source>
</evidence>
<gene>
    <name evidence="9" type="ordered locus">Sbal_1013</name>
</gene>
<dbReference type="GO" id="GO:0005829">
    <property type="term" value="C:cytosol"/>
    <property type="evidence" value="ECO:0007669"/>
    <property type="project" value="UniProtKB-ARBA"/>
</dbReference>
<evidence type="ECO:0000256" key="4">
    <source>
        <dbReference type="ARBA" id="ARBA00036749"/>
    </source>
</evidence>
<dbReference type="SMART" id="SM00363">
    <property type="entry name" value="S4"/>
    <property type="match status" value="1"/>
</dbReference>